<reference evidence="3" key="1">
    <citation type="submission" date="2016-11" db="UniProtKB">
        <authorList>
            <consortium name="WormBaseParasite"/>
        </authorList>
    </citation>
    <scope>IDENTIFICATION</scope>
</reference>
<dbReference type="AlphaFoldDB" id="A0A1I7WUH9"/>
<keyword evidence="1" id="KW-1133">Transmembrane helix</keyword>
<organism evidence="2 3">
    <name type="scientific">Heterorhabditis bacteriophora</name>
    <name type="common">Entomopathogenic nematode worm</name>
    <dbReference type="NCBI Taxonomy" id="37862"/>
    <lineage>
        <taxon>Eukaryota</taxon>
        <taxon>Metazoa</taxon>
        <taxon>Ecdysozoa</taxon>
        <taxon>Nematoda</taxon>
        <taxon>Chromadorea</taxon>
        <taxon>Rhabditida</taxon>
        <taxon>Rhabditina</taxon>
        <taxon>Rhabditomorpha</taxon>
        <taxon>Strongyloidea</taxon>
        <taxon>Heterorhabditidae</taxon>
        <taxon>Heterorhabditis</taxon>
    </lineage>
</organism>
<evidence type="ECO:0000313" key="2">
    <source>
        <dbReference type="Proteomes" id="UP000095283"/>
    </source>
</evidence>
<keyword evidence="2" id="KW-1185">Reference proteome</keyword>
<dbReference type="WBParaSite" id="Hba_08852">
    <property type="protein sequence ID" value="Hba_08852"/>
    <property type="gene ID" value="Hba_08852"/>
</dbReference>
<feature type="transmembrane region" description="Helical" evidence="1">
    <location>
        <begin position="67"/>
        <end position="86"/>
    </location>
</feature>
<name>A0A1I7WUH9_HETBA</name>
<accession>A0A1I7WUH9</accession>
<evidence type="ECO:0000256" key="1">
    <source>
        <dbReference type="SAM" id="Phobius"/>
    </source>
</evidence>
<sequence length="87" mass="9718">MTVLKSIDRRQTVCSVSTVFGIISNDIDDSSRTNEIEGKETSWGSIYLLTAICMFCGVQFYSVLLLLILSSSCSYTLLICVFLDYLI</sequence>
<keyword evidence="1" id="KW-0472">Membrane</keyword>
<protein>
    <submittedName>
        <fullName evidence="3">Ovule protein</fullName>
    </submittedName>
</protein>
<proteinExistence type="predicted"/>
<evidence type="ECO:0000313" key="3">
    <source>
        <dbReference type="WBParaSite" id="Hba_08852"/>
    </source>
</evidence>
<dbReference type="Proteomes" id="UP000095283">
    <property type="component" value="Unplaced"/>
</dbReference>
<keyword evidence="1" id="KW-0812">Transmembrane</keyword>